<protein>
    <submittedName>
        <fullName evidence="2">Uncharacterized protein</fullName>
    </submittedName>
</protein>
<name>A0A3G4ZUS5_9VIRU</name>
<organism evidence="2">
    <name type="scientific">Edafosvirus sp</name>
    <dbReference type="NCBI Taxonomy" id="2487765"/>
    <lineage>
        <taxon>Viruses</taxon>
        <taxon>Varidnaviria</taxon>
        <taxon>Bamfordvirae</taxon>
        <taxon>Nucleocytoviricota</taxon>
        <taxon>Megaviricetes</taxon>
        <taxon>Imitervirales</taxon>
        <taxon>Mimiviridae</taxon>
        <taxon>Klosneuvirinae</taxon>
    </lineage>
</organism>
<proteinExistence type="predicted"/>
<reference evidence="2" key="1">
    <citation type="submission" date="2018-10" db="EMBL/GenBank/DDBJ databases">
        <title>Hidden diversity of soil giant viruses.</title>
        <authorList>
            <person name="Schulz F."/>
            <person name="Alteio L."/>
            <person name="Goudeau D."/>
            <person name="Ryan E.M."/>
            <person name="Malmstrom R.R."/>
            <person name="Blanchard J."/>
            <person name="Woyke T."/>
        </authorList>
    </citation>
    <scope>NUCLEOTIDE SEQUENCE</scope>
    <source>
        <strain evidence="2">EDV1</strain>
    </source>
</reference>
<evidence type="ECO:0000313" key="2">
    <source>
        <dbReference type="EMBL" id="AYV78074.1"/>
    </source>
</evidence>
<feature type="coiled-coil region" evidence="1">
    <location>
        <begin position="51"/>
        <end position="78"/>
    </location>
</feature>
<evidence type="ECO:0000256" key="1">
    <source>
        <dbReference type="SAM" id="Coils"/>
    </source>
</evidence>
<dbReference type="EMBL" id="MK072069">
    <property type="protein sequence ID" value="AYV78074.1"/>
    <property type="molecule type" value="Genomic_DNA"/>
</dbReference>
<feature type="coiled-coil region" evidence="1">
    <location>
        <begin position="341"/>
        <end position="380"/>
    </location>
</feature>
<gene>
    <name evidence="2" type="ORF">Edafosvirus4_58</name>
</gene>
<accession>A0A3G4ZUS5</accession>
<keyword evidence="1" id="KW-0175">Coiled coil</keyword>
<sequence length="401" mass="45246">MAVPTCLLHATSDSVFTDGDYYELAVYAGCYDWQIQGMFRTGPPLAGDCAYILNRAKAKKLEDEKKKEEERKQAIVRFQKVAETVSPFLSMAVALPQQLVQTTLFGFLTMGDMQALSTTIQQALLEGLRAKRVDMKDVANRDNLAKFVQSQGNTLRERLGVISQLHPVYQSQIMFSRKQFQTVIGVSTRNQSRFKASVGPFEFFEAVEEVSARKDKQKAVIKKVHASKSVPQQLLEHLTRSPEGWCELYFPNGIETNFGFLLRKVVEGDAEARLDSAFIDGMNRLQHRVLVNHDQDTHAEICSTLRRIRRALQGKPAVEVEVTPAKVRAVAPVVEDPEEIKQRLLAKHRENEQKKKEAELAKVRLEREKAKKAKEVAKKVVVVPKKKAPVPKKGVPVGKKR</sequence>